<organism evidence="1 2">
    <name type="scientific">Moorena bouillonii PNG</name>
    <dbReference type="NCBI Taxonomy" id="568701"/>
    <lineage>
        <taxon>Bacteria</taxon>
        <taxon>Bacillati</taxon>
        <taxon>Cyanobacteriota</taxon>
        <taxon>Cyanophyceae</taxon>
        <taxon>Coleofasciculales</taxon>
        <taxon>Coleofasciculaceae</taxon>
        <taxon>Moorena</taxon>
    </lineage>
</organism>
<reference evidence="1 2" key="1">
    <citation type="submission" date="2016-10" db="EMBL/GenBank/DDBJ databases">
        <title>Comparative genomics uncovers the prolific and rare metabolic potential of the cyanobacterial genus Moorea.</title>
        <authorList>
            <person name="Leao T."/>
            <person name="Castelao G."/>
            <person name="Korobeynikov A."/>
            <person name="Monroe E.A."/>
            <person name="Podell S."/>
            <person name="Glukhov E."/>
            <person name="Allen E."/>
            <person name="Gerwick W.H."/>
            <person name="Gerwick L."/>
        </authorList>
    </citation>
    <scope>NUCLEOTIDE SEQUENCE [LARGE SCALE GENOMIC DNA]</scope>
    <source>
        <strain evidence="1 2">PNG5-198</strain>
    </source>
</reference>
<keyword evidence="2" id="KW-1185">Reference proteome</keyword>
<evidence type="ECO:0008006" key="3">
    <source>
        <dbReference type="Google" id="ProtNLM"/>
    </source>
</evidence>
<dbReference type="InterPro" id="IPR049537">
    <property type="entry name" value="RelB-like"/>
</dbReference>
<dbReference type="EMBL" id="MKZS01000001">
    <property type="protein sequence ID" value="OLT61253.1"/>
    <property type="molecule type" value="Genomic_DNA"/>
</dbReference>
<evidence type="ECO:0000313" key="1">
    <source>
        <dbReference type="EMBL" id="OLT61253.1"/>
    </source>
</evidence>
<comment type="caution">
    <text evidence="1">The sequence shown here is derived from an EMBL/GenBank/DDBJ whole genome shotgun (WGS) entry which is preliminary data.</text>
</comment>
<accession>A0A1U7N5M1</accession>
<dbReference type="RefSeq" id="WP_075902225.1">
    <property type="nucleotide sequence ID" value="NZ_MKZS01000001.1"/>
</dbReference>
<dbReference type="AlphaFoldDB" id="A0A1U7N5M1"/>
<protein>
    <recommendedName>
        <fullName evidence="3">Prevent-host-death protein</fullName>
    </recommendedName>
</protein>
<gene>
    <name evidence="1" type="ORF">BJP37_21765</name>
</gene>
<sequence length="70" mass="8262">MFEIEYLTDKNGEPKAVVIPIEVWRQLFPEENIALDELSERLEYYCLNQAMDEAKLTPLLDREAALKYLE</sequence>
<evidence type="ECO:0000313" key="2">
    <source>
        <dbReference type="Proteomes" id="UP000186657"/>
    </source>
</evidence>
<name>A0A1U7N5M1_9CYAN</name>
<proteinExistence type="predicted"/>
<dbReference type="Proteomes" id="UP000186657">
    <property type="component" value="Unassembled WGS sequence"/>
</dbReference>
<dbReference type="Pfam" id="PF18506">
    <property type="entry name" value="RelB-like"/>
    <property type="match status" value="1"/>
</dbReference>